<evidence type="ECO:0000313" key="5">
    <source>
        <dbReference type="EMBL" id="GAG37577.1"/>
    </source>
</evidence>
<evidence type="ECO:0000256" key="2">
    <source>
        <dbReference type="ARBA" id="ARBA00022723"/>
    </source>
</evidence>
<dbReference type="Gene3D" id="3.40.50.920">
    <property type="match status" value="1"/>
</dbReference>
<accession>X0XQH2</accession>
<dbReference type="EMBL" id="BARS01045880">
    <property type="protein sequence ID" value="GAG37577.1"/>
    <property type="molecule type" value="Genomic_DNA"/>
</dbReference>
<keyword evidence="3" id="KW-0460">Magnesium</keyword>
<dbReference type="AlphaFoldDB" id="X0XQH2"/>
<dbReference type="SUPFAM" id="SSF52922">
    <property type="entry name" value="TK C-terminal domain-like"/>
    <property type="match status" value="1"/>
</dbReference>
<dbReference type="InterPro" id="IPR051424">
    <property type="entry name" value="Transketolase-like"/>
</dbReference>
<gene>
    <name evidence="5" type="ORF">S01H1_69138</name>
</gene>
<keyword evidence="2" id="KW-0479">Metal-binding</keyword>
<dbReference type="GO" id="GO:0004802">
    <property type="term" value="F:transketolase activity"/>
    <property type="evidence" value="ECO:0007669"/>
    <property type="project" value="TreeGrafter"/>
</dbReference>
<organism evidence="5">
    <name type="scientific">marine sediment metagenome</name>
    <dbReference type="NCBI Taxonomy" id="412755"/>
    <lineage>
        <taxon>unclassified sequences</taxon>
        <taxon>metagenomes</taxon>
        <taxon>ecological metagenomes</taxon>
    </lineage>
</organism>
<dbReference type="GO" id="GO:0030976">
    <property type="term" value="F:thiamine pyrophosphate binding"/>
    <property type="evidence" value="ECO:0007669"/>
    <property type="project" value="TreeGrafter"/>
</dbReference>
<feature type="non-terminal residue" evidence="5">
    <location>
        <position position="1"/>
    </location>
</feature>
<dbReference type="Pfam" id="PF02780">
    <property type="entry name" value="Transketolase_C"/>
    <property type="match status" value="1"/>
</dbReference>
<protein>
    <recommendedName>
        <fullName evidence="4">Transketolase C-terminal domain-containing protein</fullName>
    </recommendedName>
</protein>
<keyword evidence="1" id="KW-0808">Transferase</keyword>
<evidence type="ECO:0000256" key="1">
    <source>
        <dbReference type="ARBA" id="ARBA00022679"/>
    </source>
</evidence>
<dbReference type="PANTHER" id="PTHR43195">
    <property type="entry name" value="TRANSKETOLASE"/>
    <property type="match status" value="1"/>
</dbReference>
<name>X0XQH2_9ZZZZ</name>
<comment type="caution">
    <text evidence="5">The sequence shown here is derived from an EMBL/GenBank/DDBJ whole genome shotgun (WGS) entry which is preliminary data.</text>
</comment>
<evidence type="ECO:0000256" key="3">
    <source>
        <dbReference type="ARBA" id="ARBA00022842"/>
    </source>
</evidence>
<evidence type="ECO:0000259" key="4">
    <source>
        <dbReference type="Pfam" id="PF02780"/>
    </source>
</evidence>
<dbReference type="InterPro" id="IPR009014">
    <property type="entry name" value="Transketo_C/PFOR_II"/>
</dbReference>
<dbReference type="GO" id="GO:0046872">
    <property type="term" value="F:metal ion binding"/>
    <property type="evidence" value="ECO:0007669"/>
    <property type="project" value="UniProtKB-KW"/>
</dbReference>
<feature type="domain" description="Transketolase C-terminal" evidence="4">
    <location>
        <begin position="14"/>
        <end position="130"/>
    </location>
</feature>
<reference evidence="5" key="1">
    <citation type="journal article" date="2014" name="Front. Microbiol.">
        <title>High frequency of phylogenetically diverse reductive dehalogenase-homologous genes in deep subseafloor sedimentary metagenomes.</title>
        <authorList>
            <person name="Kawai M."/>
            <person name="Futagami T."/>
            <person name="Toyoda A."/>
            <person name="Takaki Y."/>
            <person name="Nishi S."/>
            <person name="Hori S."/>
            <person name="Arai W."/>
            <person name="Tsubouchi T."/>
            <person name="Morono Y."/>
            <person name="Uchiyama I."/>
            <person name="Ito T."/>
            <person name="Fujiyama A."/>
            <person name="Inagaki F."/>
            <person name="Takami H."/>
        </authorList>
    </citation>
    <scope>NUCLEOTIDE SEQUENCE</scope>
    <source>
        <strain evidence="5">Expedition CK06-06</strain>
    </source>
</reference>
<dbReference type="InterPro" id="IPR033248">
    <property type="entry name" value="Transketolase_C"/>
</dbReference>
<proteinExistence type="predicted"/>
<dbReference type="PANTHER" id="PTHR43195:SF1">
    <property type="entry name" value="FI06132P-RELATED"/>
    <property type="match status" value="1"/>
</dbReference>
<sequence length="142" mass="15271">LYEAATRFEPGGLHVISPGDDLAIIAAGYMVHVAKQAVELLAKQNIRAALIDCYSFPVDEQRLIDTLERAGRRALAVEDNYGGGLGAAVAEIAARRASVRVETLCCQRIPKSTRTAEQTLEYCGIGAPQIADHAKALLRRPA</sequence>